<gene>
    <name evidence="2" type="ORF">CR164_12485</name>
</gene>
<dbReference type="Pfam" id="PF13649">
    <property type="entry name" value="Methyltransf_25"/>
    <property type="match status" value="1"/>
</dbReference>
<evidence type="ECO:0000313" key="2">
    <source>
        <dbReference type="EMBL" id="PWW80990.1"/>
    </source>
</evidence>
<dbReference type="CDD" id="cd02440">
    <property type="entry name" value="AdoMet_MTases"/>
    <property type="match status" value="1"/>
</dbReference>
<organism evidence="2 3">
    <name type="scientific">Prosthecochloris marina</name>
    <dbReference type="NCBI Taxonomy" id="2017681"/>
    <lineage>
        <taxon>Bacteria</taxon>
        <taxon>Pseudomonadati</taxon>
        <taxon>Chlorobiota</taxon>
        <taxon>Chlorobiia</taxon>
        <taxon>Chlorobiales</taxon>
        <taxon>Chlorobiaceae</taxon>
        <taxon>Prosthecochloris</taxon>
    </lineage>
</organism>
<dbReference type="RefSeq" id="WP_110024332.1">
    <property type="nucleotide sequence ID" value="NZ_PDNZ01000012.1"/>
</dbReference>
<comment type="caution">
    <text evidence="2">The sequence shown here is derived from an EMBL/GenBank/DDBJ whole genome shotgun (WGS) entry which is preliminary data.</text>
</comment>
<feature type="domain" description="Methyltransferase" evidence="1">
    <location>
        <begin position="126"/>
        <end position="216"/>
    </location>
</feature>
<name>A0A317T460_9CHLB</name>
<dbReference type="Proteomes" id="UP000246278">
    <property type="component" value="Unassembled WGS sequence"/>
</dbReference>
<proteinExistence type="predicted"/>
<accession>A0A317T460</accession>
<keyword evidence="2" id="KW-0489">Methyltransferase</keyword>
<dbReference type="OrthoDB" id="594881at2"/>
<dbReference type="GO" id="GO:0032259">
    <property type="term" value="P:methylation"/>
    <property type="evidence" value="ECO:0007669"/>
    <property type="project" value="UniProtKB-KW"/>
</dbReference>
<reference evidence="3" key="1">
    <citation type="submission" date="2017-10" db="EMBL/GenBank/DDBJ databases">
        <authorList>
            <person name="Gaisin V.A."/>
            <person name="Rysina M.S."/>
            <person name="Grouzdev D.S."/>
        </authorList>
    </citation>
    <scope>NUCLEOTIDE SEQUENCE [LARGE SCALE GENOMIC DNA]</scope>
    <source>
        <strain evidence="3">V1</strain>
    </source>
</reference>
<keyword evidence="2" id="KW-0808">Transferase</keyword>
<dbReference type="SUPFAM" id="SSF53335">
    <property type="entry name" value="S-adenosyl-L-methionine-dependent methyltransferases"/>
    <property type="match status" value="1"/>
</dbReference>
<dbReference type="GO" id="GO:0008168">
    <property type="term" value="F:methyltransferase activity"/>
    <property type="evidence" value="ECO:0007669"/>
    <property type="project" value="UniProtKB-KW"/>
</dbReference>
<dbReference type="EMBL" id="PDNZ01000012">
    <property type="protein sequence ID" value="PWW80990.1"/>
    <property type="molecule type" value="Genomic_DNA"/>
</dbReference>
<dbReference type="AlphaFoldDB" id="A0A317T460"/>
<protein>
    <submittedName>
        <fullName evidence="2">Methyltransferase type 12</fullName>
    </submittedName>
</protein>
<sequence length="300" mass="33471">MLQLKTAGYIAIKNLRNHLGLTPEWQTQEELETVTDRYHKAFLDERFEVSKTLGGLFLAHELIDRSIRTGEQERMDDPSLTAAEKLKLIKALDNMNNMMSLYPQYISIIEPSIRKIAREKKRPARILELASGSGGFALAIAAQAKQSSLPVEITGSDIVEEYVEYSNRAAEEQNLPVRFKTINAFELDALDTCSCDIILISQSLHHFTPGQLARIIVQSRLHGAAEFLGLDGHRGTDLLAGVPLVAMLQGISALTLDGYTSARKFYSELELDLIAWIATGSKQHRTEFSWPLTVLSIPFS</sequence>
<dbReference type="Gene3D" id="3.40.50.150">
    <property type="entry name" value="Vaccinia Virus protein VP39"/>
    <property type="match status" value="1"/>
</dbReference>
<keyword evidence="3" id="KW-1185">Reference proteome</keyword>
<dbReference type="InterPro" id="IPR041698">
    <property type="entry name" value="Methyltransf_25"/>
</dbReference>
<dbReference type="InterPro" id="IPR029063">
    <property type="entry name" value="SAM-dependent_MTases_sf"/>
</dbReference>
<evidence type="ECO:0000259" key="1">
    <source>
        <dbReference type="Pfam" id="PF13649"/>
    </source>
</evidence>
<evidence type="ECO:0000313" key="3">
    <source>
        <dbReference type="Proteomes" id="UP000246278"/>
    </source>
</evidence>